<protein>
    <submittedName>
        <fullName evidence="1">Uncharacterized protein</fullName>
    </submittedName>
</protein>
<dbReference type="RefSeq" id="XP_069208013.1">
    <property type="nucleotide sequence ID" value="XM_069353371.1"/>
</dbReference>
<sequence length="374" mass="41696">MLPSELLRCPPTIKPLNTPVGGATSPPAGNTILHCEHIIKSIVENTDRNTKVVLLRTSRLFFDLVGPHLYFSISIGGGEGPSLFEGMQEVIEIDEQRDAQASGTSRLPTNPKSIFNFKAALLTLTRIVTIEGTHTQWCGLDEYLFHTLFIDVVIVRFAPQWCDPHGHRTSPLPHGTDYACDRACLFADLPCLSKVVFRNLAYPSLPFPPTLVPKFEQVDEVVFVIPLKDQFHPEDEGFFPPTAQVGNISPGFTFRGADFIKVVLWPELVVRSWSQVEAGGSDEHIPDELEELAGVTNGRLHIYGLEIADLIHPDDGLLEDEDALEAQEEHQLKIAKRTIRGARGGGAESRRVKFFTMDEYAKDYEARQGEVMPW</sequence>
<evidence type="ECO:0000313" key="2">
    <source>
        <dbReference type="Proteomes" id="UP001565368"/>
    </source>
</evidence>
<dbReference type="GeneID" id="95985909"/>
<reference evidence="1 2" key="1">
    <citation type="submission" date="2023-08" db="EMBL/GenBank/DDBJ databases">
        <title>Annotated Genome Sequence of Vanrija albida AlHP1.</title>
        <authorList>
            <person name="Herzog R."/>
        </authorList>
    </citation>
    <scope>NUCLEOTIDE SEQUENCE [LARGE SCALE GENOMIC DNA]</scope>
    <source>
        <strain evidence="1 2">AlHP1</strain>
    </source>
</reference>
<name>A0ABR3Q010_9TREE</name>
<dbReference type="Proteomes" id="UP001565368">
    <property type="component" value="Unassembled WGS sequence"/>
</dbReference>
<dbReference type="EMBL" id="JBBXJM010000004">
    <property type="protein sequence ID" value="KAL1408069.1"/>
    <property type="molecule type" value="Genomic_DNA"/>
</dbReference>
<keyword evidence="2" id="KW-1185">Reference proteome</keyword>
<comment type="caution">
    <text evidence="1">The sequence shown here is derived from an EMBL/GenBank/DDBJ whole genome shotgun (WGS) entry which is preliminary data.</text>
</comment>
<evidence type="ECO:0000313" key="1">
    <source>
        <dbReference type="EMBL" id="KAL1408069.1"/>
    </source>
</evidence>
<proteinExistence type="predicted"/>
<accession>A0ABR3Q010</accession>
<organism evidence="1 2">
    <name type="scientific">Vanrija albida</name>
    <dbReference type="NCBI Taxonomy" id="181172"/>
    <lineage>
        <taxon>Eukaryota</taxon>
        <taxon>Fungi</taxon>
        <taxon>Dikarya</taxon>
        <taxon>Basidiomycota</taxon>
        <taxon>Agaricomycotina</taxon>
        <taxon>Tremellomycetes</taxon>
        <taxon>Trichosporonales</taxon>
        <taxon>Trichosporonaceae</taxon>
        <taxon>Vanrija</taxon>
    </lineage>
</organism>
<gene>
    <name evidence="1" type="ORF">Q8F55_004866</name>
</gene>